<dbReference type="PRINTS" id="PR00261">
    <property type="entry name" value="LDLRECEPTOR"/>
</dbReference>
<feature type="domain" description="Peptidase S1" evidence="4">
    <location>
        <begin position="320"/>
        <end position="584"/>
    </location>
</feature>
<dbReference type="PANTHER" id="PTHR24252">
    <property type="entry name" value="ACROSIN-RELATED"/>
    <property type="match status" value="1"/>
</dbReference>
<reference evidence="6" key="1">
    <citation type="submission" date="2021-09" db="EMBL/GenBank/DDBJ databases">
        <authorList>
            <person name="Martin H S."/>
        </authorList>
    </citation>
    <scope>NUCLEOTIDE SEQUENCE</scope>
</reference>
<name>A0A8J2R8C1_9NEOP</name>
<dbReference type="Pfam" id="PF00057">
    <property type="entry name" value="Ldl_recept_a"/>
    <property type="match status" value="4"/>
</dbReference>
<dbReference type="InterPro" id="IPR001254">
    <property type="entry name" value="Trypsin_dom"/>
</dbReference>
<accession>A0A8J2R8C1</accession>
<dbReference type="PANTHER" id="PTHR24252:SF7">
    <property type="entry name" value="HYALIN"/>
    <property type="match status" value="1"/>
</dbReference>
<dbReference type="InterPro" id="IPR000436">
    <property type="entry name" value="Sushi_SCR_CCP_dom"/>
</dbReference>
<comment type="caution">
    <text evidence="3">Lacks conserved residue(s) required for the propagation of feature annotation.</text>
</comment>
<dbReference type="Pfam" id="PF00089">
    <property type="entry name" value="Trypsin"/>
    <property type="match status" value="1"/>
</dbReference>
<organism evidence="6 7">
    <name type="scientific">Danaus chrysippus</name>
    <name type="common">African queen</name>
    <dbReference type="NCBI Taxonomy" id="151541"/>
    <lineage>
        <taxon>Eukaryota</taxon>
        <taxon>Metazoa</taxon>
        <taxon>Ecdysozoa</taxon>
        <taxon>Arthropoda</taxon>
        <taxon>Hexapoda</taxon>
        <taxon>Insecta</taxon>
        <taxon>Pterygota</taxon>
        <taxon>Neoptera</taxon>
        <taxon>Endopterygota</taxon>
        <taxon>Lepidoptera</taxon>
        <taxon>Glossata</taxon>
        <taxon>Ditrysia</taxon>
        <taxon>Papilionoidea</taxon>
        <taxon>Nymphalidae</taxon>
        <taxon>Danainae</taxon>
        <taxon>Danaini</taxon>
        <taxon>Danaina</taxon>
        <taxon>Danaus</taxon>
        <taxon>Anosia</taxon>
    </lineage>
</organism>
<keyword evidence="3" id="KW-0768">Sushi</keyword>
<evidence type="ECO:0000313" key="6">
    <source>
        <dbReference type="EMBL" id="CAG9574193.1"/>
    </source>
</evidence>
<dbReference type="CDD" id="cd00112">
    <property type="entry name" value="LDLa"/>
    <property type="match status" value="4"/>
</dbReference>
<dbReference type="AlphaFoldDB" id="A0A8J2R8C1"/>
<dbReference type="PROSITE" id="PS50068">
    <property type="entry name" value="LDLRA_2"/>
    <property type="match status" value="4"/>
</dbReference>
<dbReference type="CDD" id="cd00190">
    <property type="entry name" value="Tryp_SPc"/>
    <property type="match status" value="1"/>
</dbReference>
<dbReference type="InterPro" id="IPR043504">
    <property type="entry name" value="Peptidase_S1_PA_chymotrypsin"/>
</dbReference>
<feature type="disulfide bond" evidence="2">
    <location>
        <begin position="46"/>
        <end position="64"/>
    </location>
</feature>
<dbReference type="PROSITE" id="PS00134">
    <property type="entry name" value="TRYPSIN_HIS"/>
    <property type="match status" value="1"/>
</dbReference>
<dbReference type="PROSITE" id="PS01209">
    <property type="entry name" value="LDLRA_1"/>
    <property type="match status" value="3"/>
</dbReference>
<dbReference type="PROSITE" id="PS50923">
    <property type="entry name" value="SUSHI"/>
    <property type="match status" value="1"/>
</dbReference>
<dbReference type="Gene3D" id="2.40.10.10">
    <property type="entry name" value="Trypsin-like serine proteases"/>
    <property type="match status" value="1"/>
</dbReference>
<feature type="disulfide bond" evidence="2">
    <location>
        <begin position="122"/>
        <end position="134"/>
    </location>
</feature>
<feature type="disulfide bond" evidence="2">
    <location>
        <begin position="5"/>
        <end position="23"/>
    </location>
</feature>
<evidence type="ECO:0000256" key="2">
    <source>
        <dbReference type="PROSITE-ProRule" id="PRU00124"/>
    </source>
</evidence>
<dbReference type="Gene3D" id="4.10.400.10">
    <property type="entry name" value="Low-density Lipoprotein Receptor"/>
    <property type="match status" value="4"/>
</dbReference>
<dbReference type="SUPFAM" id="SSF50494">
    <property type="entry name" value="Trypsin-like serine proteases"/>
    <property type="match status" value="1"/>
</dbReference>
<comment type="caution">
    <text evidence="6">The sequence shown here is derived from an EMBL/GenBank/DDBJ whole genome shotgun (WGS) entry which is preliminary data.</text>
</comment>
<dbReference type="GO" id="GO:0004252">
    <property type="term" value="F:serine-type endopeptidase activity"/>
    <property type="evidence" value="ECO:0007669"/>
    <property type="project" value="InterPro"/>
</dbReference>
<feature type="disulfide bond" evidence="2">
    <location>
        <begin position="88"/>
        <end position="106"/>
    </location>
</feature>
<dbReference type="SUPFAM" id="SSF57424">
    <property type="entry name" value="LDL receptor-like module"/>
    <property type="match status" value="4"/>
</dbReference>
<sequence length="584" mass="65000">MHFQCSDGTCISVDKKCDGVGDCPDGSDETFHICRNVRCPYYHFRCTYGACVDGTASCNGVKECMDNSDELQPACQKKNNIYGEKFICKNGEMIEVYQICDGTTECSDNSDEILETCASTICPSHLFQCAYGACVDAGAECNNLQECADNSDEWDLVCNKTSSTTTSTTTEKTRSSCILPDHPKFGLYSLADGTKYVPRSVQENLVVLSLTCYPGFKVVGIAATYCLEGTWFSDLPYCARTCKLDASPSIEYICFTENDGTRPCEEYEVEDTVVQPQCREPNYYSINDLPYMVCLDGQWSSQPKCEPECGTLTPRATPLVLGGRMADFGEVPWHAGIYIKWDNSPKNPTQICGASLVSDTVLISAAHCFWYTEKIEPAENYAVAVGKLHRDWDHPSDMGYQQTSDVQSIYVSHYYRGSSLNYQHDLAVVIVTQPFSYRPYIRPICLHFPHNTTEMVIKNGDLGKVAGWGLTTVHTDSVSPTLKVLDVPYVDFDICLQNTPDFYQEFFSGDKFCGGYANGTSLCKGDSGGGYAFPFEHNGRTRYYLRGIVSTSPPLPSGLSCNIYTYTSFTDIRQHKSIIMMHMH</sequence>
<dbReference type="InterPro" id="IPR009003">
    <property type="entry name" value="Peptidase_S1_PA"/>
</dbReference>
<feature type="domain" description="Sushi" evidence="5">
    <location>
        <begin position="175"/>
        <end position="240"/>
    </location>
</feature>
<evidence type="ECO:0000256" key="1">
    <source>
        <dbReference type="ARBA" id="ARBA00023157"/>
    </source>
</evidence>
<dbReference type="OrthoDB" id="2019384at2759"/>
<dbReference type="Gene3D" id="2.10.70.10">
    <property type="entry name" value="Complement Module, domain 1"/>
    <property type="match status" value="1"/>
</dbReference>
<dbReference type="InterPro" id="IPR002172">
    <property type="entry name" value="LDrepeatLR_classA_rpt"/>
</dbReference>
<dbReference type="InterPro" id="IPR018114">
    <property type="entry name" value="TRYPSIN_HIS"/>
</dbReference>
<evidence type="ECO:0000313" key="7">
    <source>
        <dbReference type="Proteomes" id="UP000789524"/>
    </source>
</evidence>
<evidence type="ECO:0000259" key="5">
    <source>
        <dbReference type="PROSITE" id="PS50923"/>
    </source>
</evidence>
<dbReference type="SMART" id="SM00192">
    <property type="entry name" value="LDLa"/>
    <property type="match status" value="4"/>
</dbReference>
<keyword evidence="1 2" id="KW-1015">Disulfide bond</keyword>
<dbReference type="SMART" id="SM00020">
    <property type="entry name" value="Tryp_SPc"/>
    <property type="match status" value="1"/>
</dbReference>
<dbReference type="EMBL" id="CAKASE010000072">
    <property type="protein sequence ID" value="CAG9574193.1"/>
    <property type="molecule type" value="Genomic_DNA"/>
</dbReference>
<evidence type="ECO:0000259" key="4">
    <source>
        <dbReference type="PROSITE" id="PS50240"/>
    </source>
</evidence>
<dbReference type="GO" id="GO:0006508">
    <property type="term" value="P:proteolysis"/>
    <property type="evidence" value="ECO:0007669"/>
    <property type="project" value="InterPro"/>
</dbReference>
<evidence type="ECO:0000256" key="3">
    <source>
        <dbReference type="PROSITE-ProRule" id="PRU00302"/>
    </source>
</evidence>
<gene>
    <name evidence="6" type="ORF">DCHRY22_LOCUS10799</name>
</gene>
<dbReference type="Proteomes" id="UP000789524">
    <property type="component" value="Unassembled WGS sequence"/>
</dbReference>
<feature type="disulfide bond" evidence="2">
    <location>
        <begin position="39"/>
        <end position="51"/>
    </location>
</feature>
<dbReference type="PROSITE" id="PS50240">
    <property type="entry name" value="TRYPSIN_DOM"/>
    <property type="match status" value="1"/>
</dbReference>
<feature type="disulfide bond" evidence="2">
    <location>
        <begin position="129"/>
        <end position="147"/>
    </location>
</feature>
<dbReference type="InterPro" id="IPR036055">
    <property type="entry name" value="LDL_receptor-like_sf"/>
</dbReference>
<dbReference type="InterPro" id="IPR035976">
    <property type="entry name" value="Sushi/SCR/CCP_sf"/>
</dbReference>
<protein>
    <submittedName>
        <fullName evidence="6">(African queen) hypothetical protein</fullName>
    </submittedName>
</protein>
<dbReference type="SUPFAM" id="SSF57535">
    <property type="entry name" value="Complement control module/SCR domain"/>
    <property type="match status" value="1"/>
</dbReference>
<proteinExistence type="predicted"/>
<dbReference type="InterPro" id="IPR023415">
    <property type="entry name" value="LDLR_class-A_CS"/>
</dbReference>
<keyword evidence="7" id="KW-1185">Reference proteome</keyword>